<proteinExistence type="predicted"/>
<keyword evidence="2" id="KW-0408">Iron</keyword>
<dbReference type="PROSITE" id="PS51379">
    <property type="entry name" value="4FE4S_FER_2"/>
    <property type="match status" value="2"/>
</dbReference>
<accession>A0A5S5MEF2</accession>
<evidence type="ECO:0000256" key="2">
    <source>
        <dbReference type="ARBA" id="ARBA00023004"/>
    </source>
</evidence>
<name>A0A5S5MEF2_9BACT</name>
<sequence>MTHPMYHKLQEVLDTLPNGFPATESGVELRILEWIFTPEEAELFCDLRLTFESADQIAKRTGRPLEGLEKMLFTMWDKGQIFGIDYHGFRIFRMAPWVFGIFEFQRKRMTREFAQLCKDYEVAYGRQFFETQPPLMKIVPIEEEIPSDQMSMPYEQVSAIIEAGQSFAVADCICKKEHELLDAPCTKPVEVCLSIAPVPGFFENQPMELRPIDKEEAYAILKKSEKAGLVHMTNNFAKGHYYICNCCSCCCGVLRSITEHGIRNAVSTNFFALIDAESCIDCGICQKKRCPVAAIAKTEDAYHVNPDLCIGCGLCVSTCPSRSITLKRRPESAIVEPPENEADWYRQRAAMRGVDYSRFA</sequence>
<dbReference type="OrthoDB" id="5488678at2"/>
<dbReference type="EMBL" id="VDMB01000014">
    <property type="protein sequence ID" value="TYT74126.1"/>
    <property type="molecule type" value="Genomic_DNA"/>
</dbReference>
<dbReference type="Gene3D" id="3.30.70.20">
    <property type="match status" value="1"/>
</dbReference>
<dbReference type="RefSeq" id="WP_139449277.1">
    <property type="nucleotide sequence ID" value="NZ_VDMB01000014.1"/>
</dbReference>
<reference evidence="5 6" key="1">
    <citation type="submission" date="2019-06" db="EMBL/GenBank/DDBJ databases">
        <title>Desulfobotulus mexicanus sp. nov., a novel sulfate-reducing bacterium isolated from the sediment of an alkaline crater lake in Mexico.</title>
        <authorList>
            <person name="Hirschler-Rea A."/>
        </authorList>
    </citation>
    <scope>NUCLEOTIDE SEQUENCE [LARGE SCALE GENOMIC DNA]</scope>
    <source>
        <strain evidence="5 6">PAR22N</strain>
    </source>
</reference>
<keyword evidence="1" id="KW-0479">Metal-binding</keyword>
<gene>
    <name evidence="5" type="ORF">FIM25_11100</name>
</gene>
<protein>
    <submittedName>
        <fullName evidence="5">4Fe-4S dicluster domain-containing protein</fullName>
    </submittedName>
</protein>
<evidence type="ECO:0000256" key="3">
    <source>
        <dbReference type="ARBA" id="ARBA00023014"/>
    </source>
</evidence>
<feature type="domain" description="4Fe-4S ferredoxin-type" evidence="4">
    <location>
        <begin position="270"/>
        <end position="299"/>
    </location>
</feature>
<dbReference type="GO" id="GO:0051536">
    <property type="term" value="F:iron-sulfur cluster binding"/>
    <property type="evidence" value="ECO:0007669"/>
    <property type="project" value="UniProtKB-KW"/>
</dbReference>
<dbReference type="InterPro" id="IPR017896">
    <property type="entry name" value="4Fe4S_Fe-S-bd"/>
</dbReference>
<evidence type="ECO:0000313" key="6">
    <source>
        <dbReference type="Proteomes" id="UP000321899"/>
    </source>
</evidence>
<keyword evidence="6" id="KW-1185">Reference proteome</keyword>
<dbReference type="SUPFAM" id="SSF54862">
    <property type="entry name" value="4Fe-4S ferredoxins"/>
    <property type="match status" value="1"/>
</dbReference>
<dbReference type="InterPro" id="IPR017900">
    <property type="entry name" value="4Fe4S_Fe_S_CS"/>
</dbReference>
<dbReference type="AlphaFoldDB" id="A0A5S5MEF2"/>
<evidence type="ECO:0000259" key="4">
    <source>
        <dbReference type="PROSITE" id="PS51379"/>
    </source>
</evidence>
<comment type="caution">
    <text evidence="5">The sequence shown here is derived from an EMBL/GenBank/DDBJ whole genome shotgun (WGS) entry which is preliminary data.</text>
</comment>
<evidence type="ECO:0000256" key="1">
    <source>
        <dbReference type="ARBA" id="ARBA00022723"/>
    </source>
</evidence>
<dbReference type="Proteomes" id="UP000321899">
    <property type="component" value="Unassembled WGS sequence"/>
</dbReference>
<organism evidence="5 6">
    <name type="scientific">Desulfobotulus mexicanus</name>
    <dbReference type="NCBI Taxonomy" id="2586642"/>
    <lineage>
        <taxon>Bacteria</taxon>
        <taxon>Pseudomonadati</taxon>
        <taxon>Thermodesulfobacteriota</taxon>
        <taxon>Desulfobacteria</taxon>
        <taxon>Desulfobacterales</taxon>
        <taxon>Desulfobacteraceae</taxon>
        <taxon>Desulfobotulus</taxon>
    </lineage>
</organism>
<dbReference type="GO" id="GO:0046872">
    <property type="term" value="F:metal ion binding"/>
    <property type="evidence" value="ECO:0007669"/>
    <property type="project" value="UniProtKB-KW"/>
</dbReference>
<evidence type="ECO:0000313" key="5">
    <source>
        <dbReference type="EMBL" id="TYT74126.1"/>
    </source>
</evidence>
<dbReference type="Pfam" id="PF14697">
    <property type="entry name" value="Fer4_21"/>
    <property type="match status" value="1"/>
</dbReference>
<keyword evidence="3" id="KW-0411">Iron-sulfur</keyword>
<feature type="domain" description="4Fe-4S ferredoxin-type" evidence="4">
    <location>
        <begin position="300"/>
        <end position="329"/>
    </location>
</feature>
<dbReference type="PROSITE" id="PS00198">
    <property type="entry name" value="4FE4S_FER_1"/>
    <property type="match status" value="1"/>
</dbReference>